<sequence length="105" mass="11745">MVESISLNNREFPSPPQTSSTTTDSTRRASFSRLVIMDSPQQASEEAGRYLGVFVARRADMWPMVTIPLDPIFIGHRVKRTIKGSKTFVAPLGSSVLTCFFNFCR</sequence>
<accession>A0A9P0HJM4</accession>
<dbReference type="Proteomes" id="UP001152798">
    <property type="component" value="Chromosome 5"/>
</dbReference>
<protein>
    <submittedName>
        <fullName evidence="2">Uncharacterized protein</fullName>
    </submittedName>
</protein>
<feature type="compositionally biased region" description="Low complexity" evidence="1">
    <location>
        <begin position="17"/>
        <end position="27"/>
    </location>
</feature>
<dbReference type="AlphaFoldDB" id="A0A9P0HJM4"/>
<evidence type="ECO:0000313" key="2">
    <source>
        <dbReference type="EMBL" id="CAH1402967.1"/>
    </source>
</evidence>
<proteinExistence type="predicted"/>
<organism evidence="2 3">
    <name type="scientific">Nezara viridula</name>
    <name type="common">Southern green stink bug</name>
    <name type="synonym">Cimex viridulus</name>
    <dbReference type="NCBI Taxonomy" id="85310"/>
    <lineage>
        <taxon>Eukaryota</taxon>
        <taxon>Metazoa</taxon>
        <taxon>Ecdysozoa</taxon>
        <taxon>Arthropoda</taxon>
        <taxon>Hexapoda</taxon>
        <taxon>Insecta</taxon>
        <taxon>Pterygota</taxon>
        <taxon>Neoptera</taxon>
        <taxon>Paraneoptera</taxon>
        <taxon>Hemiptera</taxon>
        <taxon>Heteroptera</taxon>
        <taxon>Panheteroptera</taxon>
        <taxon>Pentatomomorpha</taxon>
        <taxon>Pentatomoidea</taxon>
        <taxon>Pentatomidae</taxon>
        <taxon>Pentatominae</taxon>
        <taxon>Nezara</taxon>
    </lineage>
</organism>
<feature type="region of interest" description="Disordered" evidence="1">
    <location>
        <begin position="1"/>
        <end position="27"/>
    </location>
</feature>
<feature type="compositionally biased region" description="Polar residues" evidence="1">
    <location>
        <begin position="1"/>
        <end position="11"/>
    </location>
</feature>
<keyword evidence="3" id="KW-1185">Reference proteome</keyword>
<evidence type="ECO:0000256" key="1">
    <source>
        <dbReference type="SAM" id="MobiDB-lite"/>
    </source>
</evidence>
<name>A0A9P0HJM4_NEZVI</name>
<dbReference type="EMBL" id="OV725081">
    <property type="protein sequence ID" value="CAH1402967.1"/>
    <property type="molecule type" value="Genomic_DNA"/>
</dbReference>
<reference evidence="2" key="1">
    <citation type="submission" date="2022-01" db="EMBL/GenBank/DDBJ databases">
        <authorList>
            <person name="King R."/>
        </authorList>
    </citation>
    <scope>NUCLEOTIDE SEQUENCE</scope>
</reference>
<evidence type="ECO:0000313" key="3">
    <source>
        <dbReference type="Proteomes" id="UP001152798"/>
    </source>
</evidence>
<gene>
    <name evidence="2" type="ORF">NEZAVI_LOCUS11657</name>
</gene>